<evidence type="ECO:0000313" key="2">
    <source>
        <dbReference type="Proteomes" id="UP000244855"/>
    </source>
</evidence>
<dbReference type="Proteomes" id="UP000244855">
    <property type="component" value="Unassembled WGS sequence"/>
</dbReference>
<accession>A0A2V1CZD6</accession>
<dbReference type="EMBL" id="KZ805948">
    <property type="protein sequence ID" value="PVH91137.1"/>
    <property type="molecule type" value="Genomic_DNA"/>
</dbReference>
<evidence type="ECO:0000313" key="1">
    <source>
        <dbReference type="EMBL" id="PVH91137.1"/>
    </source>
</evidence>
<dbReference type="AlphaFoldDB" id="A0A2V1CZD6"/>
<protein>
    <submittedName>
        <fullName evidence="1">Uncharacterized protein</fullName>
    </submittedName>
</protein>
<sequence>MFCYSALRGKGDLARLAHHPEHFLKLCAGGSCVSSAVPRCSVAMGALGRTALGRGG</sequence>
<organism evidence="1 2">
    <name type="scientific">Periconia macrospinosa</name>
    <dbReference type="NCBI Taxonomy" id="97972"/>
    <lineage>
        <taxon>Eukaryota</taxon>
        <taxon>Fungi</taxon>
        <taxon>Dikarya</taxon>
        <taxon>Ascomycota</taxon>
        <taxon>Pezizomycotina</taxon>
        <taxon>Dothideomycetes</taxon>
        <taxon>Pleosporomycetidae</taxon>
        <taxon>Pleosporales</taxon>
        <taxon>Massarineae</taxon>
        <taxon>Periconiaceae</taxon>
        <taxon>Periconia</taxon>
    </lineage>
</organism>
<proteinExistence type="predicted"/>
<reference evidence="1 2" key="1">
    <citation type="journal article" date="2018" name="Sci. Rep.">
        <title>Comparative genomics provides insights into the lifestyle and reveals functional heterogeneity of dark septate endophytic fungi.</title>
        <authorList>
            <person name="Knapp D.G."/>
            <person name="Nemeth J.B."/>
            <person name="Barry K."/>
            <person name="Hainaut M."/>
            <person name="Henrissat B."/>
            <person name="Johnson J."/>
            <person name="Kuo A."/>
            <person name="Lim J.H.P."/>
            <person name="Lipzen A."/>
            <person name="Nolan M."/>
            <person name="Ohm R.A."/>
            <person name="Tamas L."/>
            <person name="Grigoriev I.V."/>
            <person name="Spatafora J.W."/>
            <person name="Nagy L.G."/>
            <person name="Kovacs G.M."/>
        </authorList>
    </citation>
    <scope>NUCLEOTIDE SEQUENCE [LARGE SCALE GENOMIC DNA]</scope>
    <source>
        <strain evidence="1 2">DSE2036</strain>
    </source>
</reference>
<gene>
    <name evidence="1" type="ORF">DM02DRAFT_620669</name>
</gene>
<keyword evidence="2" id="KW-1185">Reference proteome</keyword>
<name>A0A2V1CZD6_9PLEO</name>